<organism evidence="2 3">
    <name type="scientific">Cirrhinus molitorella</name>
    <name type="common">mud carp</name>
    <dbReference type="NCBI Taxonomy" id="172907"/>
    <lineage>
        <taxon>Eukaryota</taxon>
        <taxon>Metazoa</taxon>
        <taxon>Chordata</taxon>
        <taxon>Craniata</taxon>
        <taxon>Vertebrata</taxon>
        <taxon>Euteleostomi</taxon>
        <taxon>Actinopterygii</taxon>
        <taxon>Neopterygii</taxon>
        <taxon>Teleostei</taxon>
        <taxon>Ostariophysi</taxon>
        <taxon>Cypriniformes</taxon>
        <taxon>Cyprinidae</taxon>
        <taxon>Labeoninae</taxon>
        <taxon>Labeonini</taxon>
        <taxon>Cirrhinus</taxon>
    </lineage>
</organism>
<protein>
    <submittedName>
        <fullName evidence="2">Uncharacterized protein</fullName>
    </submittedName>
</protein>
<evidence type="ECO:0000256" key="1">
    <source>
        <dbReference type="SAM" id="MobiDB-lite"/>
    </source>
</evidence>
<keyword evidence="3" id="KW-1185">Reference proteome</keyword>
<gene>
    <name evidence="2" type="ORF">QQF64_031473</name>
</gene>
<evidence type="ECO:0000313" key="2">
    <source>
        <dbReference type="EMBL" id="KAL1269184.1"/>
    </source>
</evidence>
<comment type="caution">
    <text evidence="2">The sequence shown here is derived from an EMBL/GenBank/DDBJ whole genome shotgun (WGS) entry which is preliminary data.</text>
</comment>
<feature type="region of interest" description="Disordered" evidence="1">
    <location>
        <begin position="67"/>
        <end position="87"/>
    </location>
</feature>
<reference evidence="2 3" key="1">
    <citation type="submission" date="2023-09" db="EMBL/GenBank/DDBJ databases">
        <authorList>
            <person name="Wang M."/>
        </authorList>
    </citation>
    <scope>NUCLEOTIDE SEQUENCE [LARGE SCALE GENOMIC DNA]</scope>
    <source>
        <strain evidence="2">GT-2023</strain>
        <tissue evidence="2">Liver</tissue>
    </source>
</reference>
<accession>A0ABR3MX15</accession>
<dbReference type="EMBL" id="JAYMGO010000008">
    <property type="protein sequence ID" value="KAL1269184.1"/>
    <property type="molecule type" value="Genomic_DNA"/>
</dbReference>
<evidence type="ECO:0000313" key="3">
    <source>
        <dbReference type="Proteomes" id="UP001558613"/>
    </source>
</evidence>
<sequence>MEFNVEEFRQKPSREALALCRKADLYLIAECYGIPIVKTARKKDVREVILTVLVQQGVLPAVESVHGIDMNDNDSTSDEEQGATGEVPHSLVGLSTTDLKLAIQLKQLDLEVKRQEHNTQLLRFRQCELELQAGKRPPSQPRTTPVLAQDARDSHQTSNHSSSISPSSSDFDVSRQINLVPTFRETEVDSYFAAFERIAIALRWPKEVWSLLLQCRLIGKGSRNLFFFIG</sequence>
<name>A0ABR3MX15_9TELE</name>
<proteinExistence type="predicted"/>
<feature type="compositionally biased region" description="Low complexity" evidence="1">
    <location>
        <begin position="156"/>
        <end position="171"/>
    </location>
</feature>
<feature type="compositionally biased region" description="Acidic residues" evidence="1">
    <location>
        <begin position="71"/>
        <end position="81"/>
    </location>
</feature>
<dbReference type="Proteomes" id="UP001558613">
    <property type="component" value="Unassembled WGS sequence"/>
</dbReference>
<feature type="region of interest" description="Disordered" evidence="1">
    <location>
        <begin position="133"/>
        <end position="171"/>
    </location>
</feature>